<dbReference type="PANTHER" id="PTHR23091">
    <property type="entry name" value="N-TERMINAL ACETYLTRANSFERASE"/>
    <property type="match status" value="1"/>
</dbReference>
<keyword evidence="8" id="KW-1185">Reference proteome</keyword>
<dbReference type="Proteomes" id="UP001165060">
    <property type="component" value="Unassembled WGS sequence"/>
</dbReference>
<evidence type="ECO:0000256" key="1">
    <source>
        <dbReference type="ARBA" id="ARBA00022679"/>
    </source>
</evidence>
<dbReference type="Pfam" id="PF00583">
    <property type="entry name" value="Acetyltransf_1"/>
    <property type="match status" value="1"/>
</dbReference>
<dbReference type="InterPro" id="IPR045047">
    <property type="entry name" value="Ard1-like"/>
</dbReference>
<comment type="caution">
    <text evidence="7">The sequence shown here is derived from an EMBL/GenBank/DDBJ whole genome shotgun (WGS) entry which is preliminary data.</text>
</comment>
<evidence type="ECO:0000256" key="3">
    <source>
        <dbReference type="ARBA" id="ARBA00025786"/>
    </source>
</evidence>
<dbReference type="Gene3D" id="3.40.630.30">
    <property type="match status" value="1"/>
</dbReference>
<organism evidence="7 8">
    <name type="scientific">Tetraparma gracilis</name>
    <dbReference type="NCBI Taxonomy" id="2962635"/>
    <lineage>
        <taxon>Eukaryota</taxon>
        <taxon>Sar</taxon>
        <taxon>Stramenopiles</taxon>
        <taxon>Ochrophyta</taxon>
        <taxon>Bolidophyceae</taxon>
        <taxon>Parmales</taxon>
        <taxon>Triparmaceae</taxon>
        <taxon>Tetraparma</taxon>
    </lineage>
</organism>
<proteinExistence type="inferred from homology"/>
<keyword evidence="2" id="KW-0012">Acyltransferase</keyword>
<feature type="compositionally biased region" description="Low complexity" evidence="4">
    <location>
        <begin position="121"/>
        <end position="136"/>
    </location>
</feature>
<dbReference type="InterPro" id="IPR000182">
    <property type="entry name" value="GNAT_dom"/>
</dbReference>
<evidence type="ECO:0000256" key="2">
    <source>
        <dbReference type="ARBA" id="ARBA00023315"/>
    </source>
</evidence>
<feature type="signal peptide" evidence="5">
    <location>
        <begin position="1"/>
        <end position="25"/>
    </location>
</feature>
<dbReference type="EMBL" id="BRYB01001002">
    <property type="protein sequence ID" value="GMI41471.1"/>
    <property type="molecule type" value="Genomic_DNA"/>
</dbReference>
<dbReference type="PANTHER" id="PTHR23091:SF4">
    <property type="entry name" value="N-TERMINAL AMINO-ACID N(ALPHA)-ACETYLTRANSFERASE NATA"/>
    <property type="match status" value="1"/>
</dbReference>
<evidence type="ECO:0000313" key="7">
    <source>
        <dbReference type="EMBL" id="GMI41471.1"/>
    </source>
</evidence>
<protein>
    <recommendedName>
        <fullName evidence="6">N-acetyltransferase domain-containing protein</fullName>
    </recommendedName>
</protein>
<feature type="domain" description="N-acetyltransferase" evidence="6">
    <location>
        <begin position="65"/>
        <end position="255"/>
    </location>
</feature>
<gene>
    <name evidence="7" type="ORF">TeGR_g5697</name>
</gene>
<evidence type="ECO:0000259" key="6">
    <source>
        <dbReference type="PROSITE" id="PS51186"/>
    </source>
</evidence>
<accession>A0ABQ6N6I2</accession>
<evidence type="ECO:0000256" key="4">
    <source>
        <dbReference type="SAM" id="MobiDB-lite"/>
    </source>
</evidence>
<dbReference type="SUPFAM" id="SSF55729">
    <property type="entry name" value="Acyl-CoA N-acyltransferases (Nat)"/>
    <property type="match status" value="1"/>
</dbReference>
<dbReference type="InterPro" id="IPR016181">
    <property type="entry name" value="Acyl_CoA_acyltransferase"/>
</dbReference>
<dbReference type="PROSITE" id="PS51186">
    <property type="entry name" value="GNAT"/>
    <property type="match status" value="1"/>
</dbReference>
<comment type="similarity">
    <text evidence="3">Belongs to the acetyltransferase family. ARD1 subfamily.</text>
</comment>
<evidence type="ECO:0000313" key="8">
    <source>
        <dbReference type="Proteomes" id="UP001165060"/>
    </source>
</evidence>
<keyword evidence="1" id="KW-0808">Transferase</keyword>
<feature type="chain" id="PRO_5047480141" description="N-acetyltransferase domain-containing protein" evidence="5">
    <location>
        <begin position="26"/>
        <end position="308"/>
    </location>
</feature>
<evidence type="ECO:0000256" key="5">
    <source>
        <dbReference type="SAM" id="SignalP"/>
    </source>
</evidence>
<feature type="region of interest" description="Disordered" evidence="4">
    <location>
        <begin position="113"/>
        <end position="136"/>
    </location>
</feature>
<name>A0ABQ6N6I2_9STRA</name>
<reference evidence="7 8" key="1">
    <citation type="journal article" date="2023" name="Commun. Biol.">
        <title>Genome analysis of Parmales, the sister group of diatoms, reveals the evolutionary specialization of diatoms from phago-mixotrophs to photoautotrophs.</title>
        <authorList>
            <person name="Ban H."/>
            <person name="Sato S."/>
            <person name="Yoshikawa S."/>
            <person name="Yamada K."/>
            <person name="Nakamura Y."/>
            <person name="Ichinomiya M."/>
            <person name="Sato N."/>
            <person name="Blanc-Mathieu R."/>
            <person name="Endo H."/>
            <person name="Kuwata A."/>
            <person name="Ogata H."/>
        </authorList>
    </citation>
    <scope>NUCLEOTIDE SEQUENCE [LARGE SCALE GENOMIC DNA]</scope>
</reference>
<sequence length="308" mass="32696">MRTVSRAKDQIKLLFLTLLRGSALAIEGGSKFPSLPPRPFSSLASPLSSLAAPSAAMEAPQAPVINLRRATETDVSGIQRCNLATLPENYLPAFYFNHLKMWPELAIVAEQVGEEREGDDPSAASSSSAGSPEAAATPPTIVGYVLGKVSVEKSTSRSPLGLLSSPHTPPAGHVTSLAVLPEARRLGIANALMGQLHQHLIARPYQATTCGLHVRVSNKAACLLYESAMGYTVKETIKKYYQDGEDAYYMVKVFTHADKAAQEGGKSRLSLFGAGGGKGQVRALHGGNNVFGLPRRLAPRPGKSPEAQ</sequence>
<keyword evidence="5" id="KW-0732">Signal</keyword>
<dbReference type="CDD" id="cd04301">
    <property type="entry name" value="NAT_SF"/>
    <property type="match status" value="1"/>
</dbReference>